<evidence type="ECO:0000313" key="1">
    <source>
        <dbReference type="EMBL" id="KTD82696.1"/>
    </source>
</evidence>
<comment type="caution">
    <text evidence="1">The sequence shown here is derived from an EMBL/GenBank/DDBJ whole genome shotgun (WGS) entry which is preliminary data.</text>
</comment>
<organism evidence="1 2">
    <name type="scientific">Legionella waltersii</name>
    <dbReference type="NCBI Taxonomy" id="66969"/>
    <lineage>
        <taxon>Bacteria</taxon>
        <taxon>Pseudomonadati</taxon>
        <taxon>Pseudomonadota</taxon>
        <taxon>Gammaproteobacteria</taxon>
        <taxon>Legionellales</taxon>
        <taxon>Legionellaceae</taxon>
        <taxon>Legionella</taxon>
    </lineage>
</organism>
<keyword evidence="2" id="KW-1185">Reference proteome</keyword>
<gene>
    <name evidence="1" type="ORF">Lwal_0438</name>
</gene>
<dbReference type="Proteomes" id="UP000054729">
    <property type="component" value="Unassembled WGS sequence"/>
</dbReference>
<protein>
    <submittedName>
        <fullName evidence="1">Uncharacterized protein</fullName>
    </submittedName>
</protein>
<evidence type="ECO:0000313" key="2">
    <source>
        <dbReference type="Proteomes" id="UP000054729"/>
    </source>
</evidence>
<dbReference type="EMBL" id="LNZB01000007">
    <property type="protein sequence ID" value="KTD82696.1"/>
    <property type="molecule type" value="Genomic_DNA"/>
</dbReference>
<dbReference type="AlphaFoldDB" id="A0A0W1AN72"/>
<name>A0A0W1AN72_9GAMM</name>
<sequence>MACALSGVIRFVYKACIGPLADARGSVPSFCLNQILVTAGSKPSRARKQADTELTAFTNNAAKASPFGEAPDLRLLTIREEIRWGTIIGVDSLVTDHPTGVRPLLYFQSFYS</sequence>
<accession>A0A0W1AN72</accession>
<reference evidence="1 2" key="1">
    <citation type="submission" date="2015-11" db="EMBL/GenBank/DDBJ databases">
        <title>Genomic analysis of 38 Legionella species identifies large and diverse effector repertoires.</title>
        <authorList>
            <person name="Burstein D."/>
            <person name="Amaro F."/>
            <person name="Zusman T."/>
            <person name="Lifshitz Z."/>
            <person name="Cohen O."/>
            <person name="Gilbert J.A."/>
            <person name="Pupko T."/>
            <person name="Shuman H.A."/>
            <person name="Segal G."/>
        </authorList>
    </citation>
    <scope>NUCLEOTIDE SEQUENCE [LARGE SCALE GENOMIC DNA]</scope>
    <source>
        <strain evidence="1 2">ATCC 51914</strain>
    </source>
</reference>
<proteinExistence type="predicted"/>
<dbReference type="PATRIC" id="fig|66969.6.peg.473"/>